<reference evidence="1" key="1">
    <citation type="submission" date="2016-10" db="EMBL/GenBank/DDBJ databases">
        <authorList>
            <person name="de Groot N.N."/>
        </authorList>
    </citation>
    <scope>NUCLEOTIDE SEQUENCE [LARGE SCALE GENOMIC DNA]</scope>
    <source>
        <strain evidence="1">CCBAU85039</strain>
    </source>
</reference>
<evidence type="ECO:0000313" key="4">
    <source>
        <dbReference type="Proteomes" id="UP000198939"/>
    </source>
</evidence>
<dbReference type="Proteomes" id="UP000198939">
    <property type="component" value="Unassembled WGS sequence"/>
</dbReference>
<sequence length="76" mass="8507">MSETQRGNIKAPVAVDQRGPLKIDAPIAAFDQSFEDYWSIKDPFCDAIEKLPIHRRKHNLALACIENSIDNLGCIP</sequence>
<dbReference type="Proteomes" id="UP000183063">
    <property type="component" value="Unassembled WGS sequence"/>
</dbReference>
<reference evidence="2 4" key="2">
    <citation type="submission" date="2016-10" db="EMBL/GenBank/DDBJ databases">
        <authorList>
            <person name="Varghese N."/>
            <person name="Submissions S."/>
        </authorList>
    </citation>
    <scope>NUCLEOTIDE SEQUENCE [LARGE SCALE GENOMIC DNA]</scope>
    <source>
        <strain evidence="2 4">CGMCC 1.7071</strain>
    </source>
</reference>
<gene>
    <name evidence="1" type="ORF">RTCCBAU85039_5294</name>
    <name evidence="2" type="ORF">SAMN05216228_103078</name>
</gene>
<organism evidence="1 3">
    <name type="scientific">Rhizobium tibeticum</name>
    <dbReference type="NCBI Taxonomy" id="501024"/>
    <lineage>
        <taxon>Bacteria</taxon>
        <taxon>Pseudomonadati</taxon>
        <taxon>Pseudomonadota</taxon>
        <taxon>Alphaproteobacteria</taxon>
        <taxon>Hyphomicrobiales</taxon>
        <taxon>Rhizobiaceae</taxon>
        <taxon>Rhizobium/Agrobacterium group</taxon>
        <taxon>Rhizobium</taxon>
    </lineage>
</organism>
<evidence type="ECO:0000313" key="1">
    <source>
        <dbReference type="EMBL" id="SEI15681.1"/>
    </source>
</evidence>
<name>A0A1H8TX30_9HYPH</name>
<evidence type="ECO:0000313" key="3">
    <source>
        <dbReference type="Proteomes" id="UP000183063"/>
    </source>
</evidence>
<protein>
    <submittedName>
        <fullName evidence="1">Uncharacterized protein</fullName>
    </submittedName>
</protein>
<dbReference type="AlphaFoldDB" id="A0A1H8TX30"/>
<dbReference type="EMBL" id="FNXB01000039">
    <property type="protein sequence ID" value="SEI15681.1"/>
    <property type="molecule type" value="Genomic_DNA"/>
</dbReference>
<accession>A0A1H8TX30</accession>
<reference evidence="3" key="3">
    <citation type="submission" date="2016-10" db="EMBL/GenBank/DDBJ databases">
        <authorList>
            <person name="Wibberg D."/>
        </authorList>
    </citation>
    <scope>NUCLEOTIDE SEQUENCE [LARGE SCALE GENOMIC DNA]</scope>
</reference>
<evidence type="ECO:0000313" key="2">
    <source>
        <dbReference type="EMBL" id="SEO94978.1"/>
    </source>
</evidence>
<keyword evidence="4" id="KW-1185">Reference proteome</keyword>
<dbReference type="EMBL" id="FOCV01000030">
    <property type="protein sequence ID" value="SEO94978.1"/>
    <property type="molecule type" value="Genomic_DNA"/>
</dbReference>
<proteinExistence type="predicted"/>